<dbReference type="GO" id="GO:0004803">
    <property type="term" value="F:transposase activity"/>
    <property type="evidence" value="ECO:0007669"/>
    <property type="project" value="InterPro"/>
</dbReference>
<evidence type="ECO:0000313" key="4">
    <source>
        <dbReference type="Proteomes" id="UP000029391"/>
    </source>
</evidence>
<proteinExistence type="predicted"/>
<gene>
    <name evidence="3" type="ORF">P873_05410</name>
</gene>
<feature type="region of interest" description="Disordered" evidence="1">
    <location>
        <begin position="140"/>
        <end position="160"/>
    </location>
</feature>
<reference evidence="3 4" key="1">
    <citation type="submission" date="2013-09" db="EMBL/GenBank/DDBJ databases">
        <title>Genome sequencing of Arenimonas composti.</title>
        <authorList>
            <person name="Chen F."/>
            <person name="Wang G."/>
        </authorList>
    </citation>
    <scope>NUCLEOTIDE SEQUENCE [LARGE SCALE GENOMIC DNA]</scope>
    <source>
        <strain evidence="3 4">TR7-09</strain>
    </source>
</reference>
<dbReference type="PANTHER" id="PTHR34322">
    <property type="entry name" value="TRANSPOSASE, Y1_TNP DOMAIN-CONTAINING"/>
    <property type="match status" value="1"/>
</dbReference>
<organism evidence="3 4">
    <name type="scientific">Arenimonas composti TR7-09 = DSM 18010</name>
    <dbReference type="NCBI Taxonomy" id="1121013"/>
    <lineage>
        <taxon>Bacteria</taxon>
        <taxon>Pseudomonadati</taxon>
        <taxon>Pseudomonadota</taxon>
        <taxon>Gammaproteobacteria</taxon>
        <taxon>Lysobacterales</taxon>
        <taxon>Lysobacteraceae</taxon>
        <taxon>Arenimonas</taxon>
    </lineage>
</organism>
<evidence type="ECO:0000259" key="2">
    <source>
        <dbReference type="SMART" id="SM01321"/>
    </source>
</evidence>
<protein>
    <recommendedName>
        <fullName evidence="2">Transposase IS200-like domain-containing protein</fullName>
    </recommendedName>
</protein>
<accession>A0A091BII8</accession>
<dbReference type="Proteomes" id="UP000029391">
    <property type="component" value="Unassembled WGS sequence"/>
</dbReference>
<feature type="compositionally biased region" description="Basic and acidic residues" evidence="1">
    <location>
        <begin position="148"/>
        <end position="160"/>
    </location>
</feature>
<dbReference type="InterPro" id="IPR036515">
    <property type="entry name" value="Transposase_17_sf"/>
</dbReference>
<evidence type="ECO:0000313" key="3">
    <source>
        <dbReference type="EMBL" id="KFN50599.1"/>
    </source>
</evidence>
<dbReference type="AlphaFoldDB" id="A0A091BII8"/>
<dbReference type="GO" id="GO:0003677">
    <property type="term" value="F:DNA binding"/>
    <property type="evidence" value="ECO:0007669"/>
    <property type="project" value="InterPro"/>
</dbReference>
<dbReference type="EMBL" id="AWXU01000017">
    <property type="protein sequence ID" value="KFN50599.1"/>
    <property type="molecule type" value="Genomic_DNA"/>
</dbReference>
<evidence type="ECO:0000256" key="1">
    <source>
        <dbReference type="SAM" id="MobiDB-lite"/>
    </source>
</evidence>
<dbReference type="GO" id="GO:0006313">
    <property type="term" value="P:DNA transposition"/>
    <property type="evidence" value="ECO:0007669"/>
    <property type="project" value="InterPro"/>
</dbReference>
<keyword evidence="4" id="KW-1185">Reference proteome</keyword>
<dbReference type="SUPFAM" id="SSF143422">
    <property type="entry name" value="Transposase IS200-like"/>
    <property type="match status" value="1"/>
</dbReference>
<dbReference type="eggNOG" id="COG1943">
    <property type="taxonomic scope" value="Bacteria"/>
</dbReference>
<dbReference type="PANTHER" id="PTHR34322:SF2">
    <property type="entry name" value="TRANSPOSASE IS200-LIKE DOMAIN-CONTAINING PROTEIN"/>
    <property type="match status" value="1"/>
</dbReference>
<dbReference type="InterPro" id="IPR002686">
    <property type="entry name" value="Transposase_17"/>
</dbReference>
<dbReference type="SMART" id="SM01321">
    <property type="entry name" value="Y1_Tnp"/>
    <property type="match status" value="1"/>
</dbReference>
<sequence length="160" mass="17115">MGGDCFAHAANYWRFLALLRRAAEAEGCAIHAYVLLPDGFELLLSADDTRAAGRLLARAGAGYVPHFNASTGRRGRLWRGARTTPVRGAAALATCREAIEQAPVRAGLVEAAARWRWSSYRHHALGIDDPLVSSVAAVPGQRAGRSNHGSELKKEGEAPC</sequence>
<comment type="caution">
    <text evidence="3">The sequence shown here is derived from an EMBL/GenBank/DDBJ whole genome shotgun (WGS) entry which is preliminary data.</text>
</comment>
<name>A0A091BII8_9GAMM</name>
<dbReference type="Gene3D" id="3.30.70.1290">
    <property type="entry name" value="Transposase IS200-like"/>
    <property type="match status" value="1"/>
</dbReference>
<dbReference type="STRING" id="1121013.GCA_000426365_02569"/>
<feature type="domain" description="Transposase IS200-like" evidence="2">
    <location>
        <begin position="1"/>
        <end position="102"/>
    </location>
</feature>